<evidence type="ECO:0000256" key="6">
    <source>
        <dbReference type="ARBA" id="ARBA00023136"/>
    </source>
</evidence>
<evidence type="ECO:0000256" key="8">
    <source>
        <dbReference type="SAM" id="Phobius"/>
    </source>
</evidence>
<dbReference type="Pfam" id="PF05620">
    <property type="entry name" value="TMEM208_SND2"/>
    <property type="match status" value="1"/>
</dbReference>
<dbReference type="STRING" id="2282107.A0A286UM72"/>
<evidence type="ECO:0000313" key="9">
    <source>
        <dbReference type="EMBL" id="PAV20707.1"/>
    </source>
</evidence>
<dbReference type="PANTHER" id="PTHR13505">
    <property type="entry name" value="TRANSMEMBRANE PROTEIN 208"/>
    <property type="match status" value="1"/>
</dbReference>
<keyword evidence="5 8" id="KW-1133">Transmembrane helix</keyword>
<comment type="caution">
    <text evidence="9">The sequence shown here is derived from an EMBL/GenBank/DDBJ whole genome shotgun (WGS) entry which is preliminary data.</text>
</comment>
<dbReference type="InParanoid" id="A0A286UM72"/>
<sequence length="182" mass="20602">MANAAAKKSAAQNEKALQNLHRGMIVSNVLSILLRWLRGRGIFSLSFGFVYFFLLMSYVVETLVYYFLSSSGTPKRDASGNMRPASVDLANPGYFCEWMFDVLYITWACQVGSALLGEFVWWLYLSIPGYIIYKVGPMAFRFLKPSAPAEDLPPEPTSKRQQKLKARQEKGDPRVKSVSVRR</sequence>
<accession>A0A286UM72</accession>
<proteinExistence type="inferred from homology"/>
<dbReference type="GO" id="GO:0005789">
    <property type="term" value="C:endoplasmic reticulum membrane"/>
    <property type="evidence" value="ECO:0007669"/>
    <property type="project" value="UniProtKB-SubCell"/>
</dbReference>
<dbReference type="FunCoup" id="A0A286UM72">
    <property type="interactions" value="4"/>
</dbReference>
<dbReference type="GO" id="GO:0006624">
    <property type="term" value="P:vacuolar protein processing"/>
    <property type="evidence" value="ECO:0007669"/>
    <property type="project" value="TreeGrafter"/>
</dbReference>
<dbReference type="InterPro" id="IPR008506">
    <property type="entry name" value="SND2/TMEM208"/>
</dbReference>
<keyword evidence="6 8" id="KW-0472">Membrane</keyword>
<keyword evidence="10" id="KW-1185">Reference proteome</keyword>
<reference evidence="9 10" key="1">
    <citation type="journal article" date="2017" name="Mol. Ecol.">
        <title>Comparative and population genomic landscape of Phellinus noxius: A hypervariable fungus causing root rot in trees.</title>
        <authorList>
            <person name="Chung C.L."/>
            <person name="Lee T.J."/>
            <person name="Akiba M."/>
            <person name="Lee H.H."/>
            <person name="Kuo T.H."/>
            <person name="Liu D."/>
            <person name="Ke H.M."/>
            <person name="Yokoi T."/>
            <person name="Roa M.B."/>
            <person name="Lu M.J."/>
            <person name="Chang Y.Y."/>
            <person name="Ann P.J."/>
            <person name="Tsai J.N."/>
            <person name="Chen C.Y."/>
            <person name="Tzean S.S."/>
            <person name="Ota Y."/>
            <person name="Hattori T."/>
            <person name="Sahashi N."/>
            <person name="Liou R.F."/>
            <person name="Kikuchi T."/>
            <person name="Tsai I.J."/>
        </authorList>
    </citation>
    <scope>NUCLEOTIDE SEQUENCE [LARGE SCALE GENOMIC DNA]</scope>
    <source>
        <strain evidence="9 10">FFPRI411160</strain>
    </source>
</reference>
<evidence type="ECO:0000256" key="1">
    <source>
        <dbReference type="ARBA" id="ARBA00004477"/>
    </source>
</evidence>
<organism evidence="9 10">
    <name type="scientific">Pyrrhoderma noxium</name>
    <dbReference type="NCBI Taxonomy" id="2282107"/>
    <lineage>
        <taxon>Eukaryota</taxon>
        <taxon>Fungi</taxon>
        <taxon>Dikarya</taxon>
        <taxon>Basidiomycota</taxon>
        <taxon>Agaricomycotina</taxon>
        <taxon>Agaricomycetes</taxon>
        <taxon>Hymenochaetales</taxon>
        <taxon>Hymenochaetaceae</taxon>
        <taxon>Pyrrhoderma</taxon>
    </lineage>
</organism>
<keyword evidence="4" id="KW-0256">Endoplasmic reticulum</keyword>
<dbReference type="AlphaFoldDB" id="A0A286UM72"/>
<dbReference type="Proteomes" id="UP000217199">
    <property type="component" value="Unassembled WGS sequence"/>
</dbReference>
<comment type="subcellular location">
    <subcellularLocation>
        <location evidence="1">Endoplasmic reticulum membrane</location>
        <topology evidence="1">Multi-pass membrane protein</topology>
    </subcellularLocation>
</comment>
<feature type="compositionally biased region" description="Basic and acidic residues" evidence="7">
    <location>
        <begin position="166"/>
        <end position="175"/>
    </location>
</feature>
<dbReference type="OrthoDB" id="10012212at2759"/>
<protein>
    <recommendedName>
        <fullName evidence="11">DUF788-domain-containing protein</fullName>
    </recommendedName>
</protein>
<evidence type="ECO:0000313" key="10">
    <source>
        <dbReference type="Proteomes" id="UP000217199"/>
    </source>
</evidence>
<evidence type="ECO:0000256" key="5">
    <source>
        <dbReference type="ARBA" id="ARBA00022989"/>
    </source>
</evidence>
<name>A0A286UM72_9AGAM</name>
<evidence type="ECO:0000256" key="7">
    <source>
        <dbReference type="SAM" id="MobiDB-lite"/>
    </source>
</evidence>
<comment type="similarity">
    <text evidence="2">Belongs to the TMEM208 family.</text>
</comment>
<evidence type="ECO:0008006" key="11">
    <source>
        <dbReference type="Google" id="ProtNLM"/>
    </source>
</evidence>
<keyword evidence="3 8" id="KW-0812">Transmembrane</keyword>
<dbReference type="GO" id="GO:0005773">
    <property type="term" value="C:vacuole"/>
    <property type="evidence" value="ECO:0007669"/>
    <property type="project" value="GOC"/>
</dbReference>
<evidence type="ECO:0000256" key="2">
    <source>
        <dbReference type="ARBA" id="ARBA00009950"/>
    </source>
</evidence>
<feature type="region of interest" description="Disordered" evidence="7">
    <location>
        <begin position="146"/>
        <end position="182"/>
    </location>
</feature>
<dbReference type="PANTHER" id="PTHR13505:SF7">
    <property type="entry name" value="TRANSMEMBRANE PROTEIN 208"/>
    <property type="match status" value="1"/>
</dbReference>
<evidence type="ECO:0000256" key="4">
    <source>
        <dbReference type="ARBA" id="ARBA00022824"/>
    </source>
</evidence>
<feature type="transmembrane region" description="Helical" evidence="8">
    <location>
        <begin position="102"/>
        <end position="124"/>
    </location>
</feature>
<gene>
    <name evidence="9" type="ORF">PNOK_0333400</name>
</gene>
<dbReference type="EMBL" id="NBII01000003">
    <property type="protein sequence ID" value="PAV20707.1"/>
    <property type="molecule type" value="Genomic_DNA"/>
</dbReference>
<feature type="transmembrane region" description="Helical" evidence="8">
    <location>
        <begin position="49"/>
        <end position="68"/>
    </location>
</feature>
<evidence type="ECO:0000256" key="3">
    <source>
        <dbReference type="ARBA" id="ARBA00022692"/>
    </source>
</evidence>